<dbReference type="Proteomes" id="UP001201980">
    <property type="component" value="Unassembled WGS sequence"/>
</dbReference>
<dbReference type="GO" id="GO:0005975">
    <property type="term" value="P:carbohydrate metabolic process"/>
    <property type="evidence" value="ECO:0007669"/>
    <property type="project" value="InterPro"/>
</dbReference>
<dbReference type="EMBL" id="JAKWBI020000160">
    <property type="protein sequence ID" value="KAJ2901229.1"/>
    <property type="molecule type" value="Genomic_DNA"/>
</dbReference>
<keyword evidence="4" id="KW-1185">Reference proteome</keyword>
<feature type="chain" id="PRO_5042270818" description="GH16 domain-containing protein" evidence="1">
    <location>
        <begin position="19"/>
        <end position="282"/>
    </location>
</feature>
<dbReference type="PROSITE" id="PS51762">
    <property type="entry name" value="GH16_2"/>
    <property type="match status" value="1"/>
</dbReference>
<dbReference type="SUPFAM" id="SSF49899">
    <property type="entry name" value="Concanavalin A-like lectins/glucanases"/>
    <property type="match status" value="1"/>
</dbReference>
<proteinExistence type="predicted"/>
<name>A0AAD5WTD3_9PEZI</name>
<feature type="domain" description="GH16" evidence="2">
    <location>
        <begin position="34"/>
        <end position="282"/>
    </location>
</feature>
<reference evidence="3" key="1">
    <citation type="submission" date="2022-07" db="EMBL/GenBank/DDBJ databases">
        <title>Draft genome sequence of Zalerion maritima ATCC 34329, a (micro)plastics degrading marine fungus.</title>
        <authorList>
            <person name="Paco A."/>
            <person name="Goncalves M.F.M."/>
            <person name="Rocha-Santos T.A.P."/>
            <person name="Alves A."/>
        </authorList>
    </citation>
    <scope>NUCLEOTIDE SEQUENCE</scope>
    <source>
        <strain evidence="3">ATCC 34329</strain>
    </source>
</reference>
<evidence type="ECO:0000313" key="4">
    <source>
        <dbReference type="Proteomes" id="UP001201980"/>
    </source>
</evidence>
<dbReference type="CDD" id="cd02182">
    <property type="entry name" value="GH16_Strep_laminarinase_like"/>
    <property type="match status" value="1"/>
</dbReference>
<comment type="caution">
    <text evidence="3">The sequence shown here is derived from an EMBL/GenBank/DDBJ whole genome shotgun (WGS) entry which is preliminary data.</text>
</comment>
<dbReference type="InterPro" id="IPR050546">
    <property type="entry name" value="Glycosyl_Hydrlase_16"/>
</dbReference>
<dbReference type="PANTHER" id="PTHR10963:SF60">
    <property type="entry name" value="GRAM-NEGATIVE BACTERIA-BINDING PROTEIN 1-RELATED"/>
    <property type="match status" value="1"/>
</dbReference>
<feature type="signal peptide" evidence="1">
    <location>
        <begin position="1"/>
        <end position="18"/>
    </location>
</feature>
<dbReference type="Pfam" id="PF00722">
    <property type="entry name" value="Glyco_hydro_16"/>
    <property type="match status" value="1"/>
</dbReference>
<dbReference type="AlphaFoldDB" id="A0AAD5WTD3"/>
<evidence type="ECO:0000313" key="3">
    <source>
        <dbReference type="EMBL" id="KAJ2901229.1"/>
    </source>
</evidence>
<evidence type="ECO:0000256" key="1">
    <source>
        <dbReference type="SAM" id="SignalP"/>
    </source>
</evidence>
<sequence length="282" mass="30210">MRFTTSAILAILSALGSAVTPPSIDGYSIVWKEEFWGGAGDSVSSSNWDAVLGINTNNDIQTYTDSNSNVQISGGGTLQLVPQKSDAGIWTSARLESTGSWTPAAGKTTRAQGNIRFGSNSQSTKQGMWPAFWMLGDSIRSGTGWPMCGELDLMETVNGLPTAYGTAHCGTYPGGVCNEPTGKGNAVALNDYDWHTWSMEWDRTSNNWSSETITWYLDGNQFHQITGSGVGDEAIWGTLAHSPMYFILNIAIGGDWPGNPNDATVGGYGAMMEVAYVAVYQK</sequence>
<organism evidence="3 4">
    <name type="scientific">Zalerion maritima</name>
    <dbReference type="NCBI Taxonomy" id="339359"/>
    <lineage>
        <taxon>Eukaryota</taxon>
        <taxon>Fungi</taxon>
        <taxon>Dikarya</taxon>
        <taxon>Ascomycota</taxon>
        <taxon>Pezizomycotina</taxon>
        <taxon>Sordariomycetes</taxon>
        <taxon>Lulworthiomycetidae</taxon>
        <taxon>Lulworthiales</taxon>
        <taxon>Lulworthiaceae</taxon>
        <taxon>Zalerion</taxon>
    </lineage>
</organism>
<dbReference type="PANTHER" id="PTHR10963">
    <property type="entry name" value="GLYCOSYL HYDROLASE-RELATED"/>
    <property type="match status" value="1"/>
</dbReference>
<keyword evidence="1" id="KW-0732">Signal</keyword>
<gene>
    <name evidence="3" type="ORF">MKZ38_002093</name>
</gene>
<dbReference type="Gene3D" id="2.60.120.200">
    <property type="match status" value="1"/>
</dbReference>
<accession>A0AAD5WTD3</accession>
<dbReference type="InterPro" id="IPR000757">
    <property type="entry name" value="Beta-glucanase-like"/>
</dbReference>
<protein>
    <recommendedName>
        <fullName evidence="2">GH16 domain-containing protein</fullName>
    </recommendedName>
</protein>
<dbReference type="GO" id="GO:0004553">
    <property type="term" value="F:hydrolase activity, hydrolyzing O-glycosyl compounds"/>
    <property type="evidence" value="ECO:0007669"/>
    <property type="project" value="InterPro"/>
</dbReference>
<dbReference type="InterPro" id="IPR013320">
    <property type="entry name" value="ConA-like_dom_sf"/>
</dbReference>
<evidence type="ECO:0000259" key="2">
    <source>
        <dbReference type="PROSITE" id="PS51762"/>
    </source>
</evidence>